<gene>
    <name evidence="2" type="ORF">F1609_11235</name>
</gene>
<feature type="region of interest" description="Disordered" evidence="1">
    <location>
        <begin position="1"/>
        <end position="54"/>
    </location>
</feature>
<evidence type="ECO:0000313" key="2">
    <source>
        <dbReference type="EMBL" id="NHZ40723.1"/>
    </source>
</evidence>
<proteinExistence type="predicted"/>
<accession>A0ABX0M0R3</accession>
<dbReference type="Proteomes" id="UP000819052">
    <property type="component" value="Unassembled WGS sequence"/>
</dbReference>
<keyword evidence="3" id="KW-1185">Reference proteome</keyword>
<organism evidence="2 3">
    <name type="scientific">Massilia aquatica</name>
    <dbReference type="NCBI Taxonomy" id="2609000"/>
    <lineage>
        <taxon>Bacteria</taxon>
        <taxon>Pseudomonadati</taxon>
        <taxon>Pseudomonadota</taxon>
        <taxon>Betaproteobacteria</taxon>
        <taxon>Burkholderiales</taxon>
        <taxon>Oxalobacteraceae</taxon>
        <taxon>Telluria group</taxon>
        <taxon>Massilia</taxon>
    </lineage>
</organism>
<evidence type="ECO:0000313" key="3">
    <source>
        <dbReference type="Proteomes" id="UP000819052"/>
    </source>
</evidence>
<comment type="caution">
    <text evidence="2">The sequence shown here is derived from an EMBL/GenBank/DDBJ whole genome shotgun (WGS) entry which is preliminary data.</text>
</comment>
<dbReference type="RefSeq" id="WP_167076534.1">
    <property type="nucleotide sequence ID" value="NZ_VVIW01000005.1"/>
</dbReference>
<feature type="compositionally biased region" description="Polar residues" evidence="1">
    <location>
        <begin position="7"/>
        <end position="17"/>
    </location>
</feature>
<reference evidence="2 3" key="1">
    <citation type="submission" date="2019-09" db="EMBL/GenBank/DDBJ databases">
        <title>Taxonomy of Antarctic Massilia spp.: description of Massilia rubra sp. nov., Massilia aquatica sp. nov., Massilia mucilaginosa sp. nov., Massilia frigida sp. nov. isolated from streams, lakes and regoliths.</title>
        <authorList>
            <person name="Holochova P."/>
            <person name="Sedlacek I."/>
            <person name="Kralova S."/>
            <person name="Maslanova I."/>
            <person name="Busse H.-J."/>
            <person name="Stankova E."/>
            <person name="Vrbovska V."/>
            <person name="Kovarovic V."/>
            <person name="Bartak M."/>
            <person name="Svec P."/>
            <person name="Pantucek R."/>
        </authorList>
    </citation>
    <scope>NUCLEOTIDE SEQUENCE [LARGE SCALE GENOMIC DNA]</scope>
    <source>
        <strain evidence="2 3">CCM 8693</strain>
    </source>
</reference>
<protein>
    <submittedName>
        <fullName evidence="2">Uncharacterized protein</fullName>
    </submittedName>
</protein>
<evidence type="ECO:0000256" key="1">
    <source>
        <dbReference type="SAM" id="MobiDB-lite"/>
    </source>
</evidence>
<dbReference type="EMBL" id="VVIW01000005">
    <property type="protein sequence ID" value="NHZ40723.1"/>
    <property type="molecule type" value="Genomic_DNA"/>
</dbReference>
<sequence length="83" mass="9116">MAAKLGVQTNLPDPSLNSEKKQSNRSTRIDKSKNANIAGAANTQTKRRSPDARKAALQALRENKDLFTAEAVISRSERLLKKP</sequence>
<feature type="compositionally biased region" description="Basic and acidic residues" evidence="1">
    <location>
        <begin position="18"/>
        <end position="33"/>
    </location>
</feature>
<name>A0ABX0M0R3_9BURK</name>